<dbReference type="SUPFAM" id="SSF141488">
    <property type="entry name" value="YdhA-like"/>
    <property type="match status" value="1"/>
</dbReference>
<dbReference type="EMBL" id="JAALFG010000002">
    <property type="protein sequence ID" value="NGP18099.1"/>
    <property type="molecule type" value="Genomic_DNA"/>
</dbReference>
<dbReference type="Pfam" id="PF09864">
    <property type="entry name" value="MliC"/>
    <property type="match status" value="1"/>
</dbReference>
<keyword evidence="4" id="KW-0449">Lipoprotein</keyword>
<dbReference type="Gene3D" id="2.40.128.200">
    <property type="match status" value="1"/>
</dbReference>
<evidence type="ECO:0000256" key="2">
    <source>
        <dbReference type="ARBA" id="ARBA00023136"/>
    </source>
</evidence>
<dbReference type="InterPro" id="IPR036328">
    <property type="entry name" value="MliC_sf"/>
</dbReference>
<keyword evidence="2" id="KW-0472">Membrane</keyword>
<evidence type="ECO:0000256" key="5">
    <source>
        <dbReference type="SAM" id="SignalP"/>
    </source>
</evidence>
<keyword evidence="1 5" id="KW-0732">Signal</keyword>
<dbReference type="Proteomes" id="UP000474802">
    <property type="component" value="Unassembled WGS sequence"/>
</dbReference>
<feature type="signal peptide" evidence="5">
    <location>
        <begin position="1"/>
        <end position="20"/>
    </location>
</feature>
<accession>A0A6M1SE04</accession>
<evidence type="ECO:0000256" key="1">
    <source>
        <dbReference type="ARBA" id="ARBA00022729"/>
    </source>
</evidence>
<organism evidence="7 8">
    <name type="scientific">Devosia aurantiaca</name>
    <dbReference type="NCBI Taxonomy" id="2714858"/>
    <lineage>
        <taxon>Bacteria</taxon>
        <taxon>Pseudomonadati</taxon>
        <taxon>Pseudomonadota</taxon>
        <taxon>Alphaproteobacteria</taxon>
        <taxon>Hyphomicrobiales</taxon>
        <taxon>Devosiaceae</taxon>
        <taxon>Devosia</taxon>
    </lineage>
</organism>
<dbReference type="RefSeq" id="WP_164534334.1">
    <property type="nucleotide sequence ID" value="NZ_JAALFG010000002.1"/>
</dbReference>
<keyword evidence="8" id="KW-1185">Reference proteome</keyword>
<feature type="chain" id="PRO_5026805499" evidence="5">
    <location>
        <begin position="21"/>
        <end position="140"/>
    </location>
</feature>
<evidence type="ECO:0000313" key="8">
    <source>
        <dbReference type="Proteomes" id="UP000474802"/>
    </source>
</evidence>
<evidence type="ECO:0000256" key="3">
    <source>
        <dbReference type="ARBA" id="ARBA00023139"/>
    </source>
</evidence>
<sequence>MIRTVLPLAVLLATATTAWAQEEPVEATLAPIAVPLTASSSVTLTLSSATDIEMTTAVYQCDSGEVLSAQYINAAPNFLALVPVEGEVHIFVTALSGSGARYVSGPFEWWNKGDEATLRDLTQDEDAEPLATCTAASNTP</sequence>
<name>A0A6M1SE04_9HYPH</name>
<reference evidence="7 8" key="2">
    <citation type="submission" date="2020-03" db="EMBL/GenBank/DDBJ databases">
        <title>Devosia chinhatensis sp. nov., isolated from a hexachlorocyclohexane (HCH) dump site in India.</title>
        <authorList>
            <person name="Kumar M."/>
            <person name="Lal R."/>
        </authorList>
    </citation>
    <scope>NUCLEOTIDE SEQUENCE [LARGE SCALE GENOMIC DNA]</scope>
    <source>
        <strain evidence="7 8">H239</strain>
    </source>
</reference>
<feature type="domain" description="C-type lysozyme inhibitor" evidence="6">
    <location>
        <begin position="59"/>
        <end position="125"/>
    </location>
</feature>
<protein>
    <submittedName>
        <fullName evidence="7">Lysozyme inhibitor</fullName>
    </submittedName>
</protein>
<dbReference type="InterPro" id="IPR018660">
    <property type="entry name" value="MliC"/>
</dbReference>
<evidence type="ECO:0000313" key="7">
    <source>
        <dbReference type="EMBL" id="NGP18099.1"/>
    </source>
</evidence>
<reference evidence="7 8" key="1">
    <citation type="submission" date="2020-02" db="EMBL/GenBank/DDBJ databases">
        <authorList>
            <person name="Khan S.A."/>
            <person name="Jeon C.O."/>
            <person name="Chun B.H."/>
        </authorList>
    </citation>
    <scope>NUCLEOTIDE SEQUENCE [LARGE SCALE GENOMIC DNA]</scope>
    <source>
        <strain evidence="7 8">H239</strain>
    </source>
</reference>
<comment type="caution">
    <text evidence="7">The sequence shown here is derived from an EMBL/GenBank/DDBJ whole genome shotgun (WGS) entry which is preliminary data.</text>
</comment>
<evidence type="ECO:0000256" key="4">
    <source>
        <dbReference type="ARBA" id="ARBA00023288"/>
    </source>
</evidence>
<proteinExistence type="predicted"/>
<evidence type="ECO:0000259" key="6">
    <source>
        <dbReference type="Pfam" id="PF09864"/>
    </source>
</evidence>
<keyword evidence="3" id="KW-0564">Palmitate</keyword>
<dbReference type="AlphaFoldDB" id="A0A6M1SE04"/>
<gene>
    <name evidence="7" type="ORF">G5575_10895</name>
</gene>